<sequence>MEHGRLNALYLAENKLHQVSDDSKGLKLFNYFVTFAMVVVTVWGSFNNGWLNLANLMSWLGLIGVIGIAYRWKGNFLFNMSQNVVGFIVNTRAKLFGDAAMSLFFFGSQVWGIKDWFGHQDNEGKVTTHSKTNWKQVSIMILFLSVGIAIVSYFLGGNYIILDAVTNATAIIAQTMHMNRNKNGWIIWTLTNIISIYMFTSLGVTQVAVMYTVFCFNNVRGWINWTVAGEQEEV</sequence>
<evidence type="ECO:0000256" key="4">
    <source>
        <dbReference type="ARBA" id="ARBA00022475"/>
    </source>
</evidence>
<keyword evidence="10" id="KW-1185">Reference proteome</keyword>
<keyword evidence="4" id="KW-1003">Cell membrane</keyword>
<proteinExistence type="inferred from homology"/>
<evidence type="ECO:0000256" key="8">
    <source>
        <dbReference type="SAM" id="Phobius"/>
    </source>
</evidence>
<dbReference type="GO" id="GO:0034257">
    <property type="term" value="F:nicotinamide riboside transmembrane transporter activity"/>
    <property type="evidence" value="ECO:0007669"/>
    <property type="project" value="InterPro"/>
</dbReference>
<evidence type="ECO:0000256" key="5">
    <source>
        <dbReference type="ARBA" id="ARBA00022692"/>
    </source>
</evidence>
<feature type="transmembrane region" description="Helical" evidence="8">
    <location>
        <begin position="52"/>
        <end position="72"/>
    </location>
</feature>
<comment type="similarity">
    <text evidence="2">Belongs to the nicotinamide ribonucleoside (NR) uptake permease (TC 4.B.1) family.</text>
</comment>
<evidence type="ECO:0000256" key="7">
    <source>
        <dbReference type="ARBA" id="ARBA00023136"/>
    </source>
</evidence>
<feature type="transmembrane region" description="Helical" evidence="8">
    <location>
        <begin position="185"/>
        <end position="214"/>
    </location>
</feature>
<name>A0A2H6CQV7_TETHA</name>
<gene>
    <name evidence="9" type="ORF">TEHN7118_0167</name>
</gene>
<reference evidence="9 10" key="1">
    <citation type="submission" date="2016-05" db="EMBL/GenBank/DDBJ databases">
        <title>Whole genome sequencing of Tetragenococcus halophilus subsp. halophilus NISL 7118.</title>
        <authorList>
            <person name="Shiwa Y."/>
            <person name="Nishimura I."/>
            <person name="Yoshikawa H."/>
            <person name="Koyama Y."/>
            <person name="Oguma T."/>
        </authorList>
    </citation>
    <scope>NUCLEOTIDE SEQUENCE [LARGE SCALE GENOMIC DNA]</scope>
    <source>
        <strain evidence="9 10">NISL 7118</strain>
    </source>
</reference>
<evidence type="ECO:0000256" key="6">
    <source>
        <dbReference type="ARBA" id="ARBA00022989"/>
    </source>
</evidence>
<dbReference type="PANTHER" id="PTHR36122">
    <property type="entry name" value="NICOTINAMIDE RIBOSIDE TRANSPORTER PNUC"/>
    <property type="match status" value="1"/>
</dbReference>
<comment type="caution">
    <text evidence="9">The sequence shown here is derived from an EMBL/GenBank/DDBJ whole genome shotgun (WGS) entry which is preliminary data.</text>
</comment>
<dbReference type="AlphaFoldDB" id="A0A2H6CQV7"/>
<dbReference type="InterPro" id="IPR006419">
    <property type="entry name" value="NMN_transpt_PnuC"/>
</dbReference>
<evidence type="ECO:0000313" key="9">
    <source>
        <dbReference type="EMBL" id="GBD67361.1"/>
    </source>
</evidence>
<keyword evidence="3" id="KW-0813">Transport</keyword>
<keyword evidence="7 8" id="KW-0472">Membrane</keyword>
<comment type="subcellular location">
    <subcellularLocation>
        <location evidence="1">Cell membrane</location>
        <topology evidence="1">Multi-pass membrane protein</topology>
    </subcellularLocation>
</comment>
<feature type="transmembrane region" description="Helical" evidence="8">
    <location>
        <begin position="137"/>
        <end position="155"/>
    </location>
</feature>
<organism evidence="9 10">
    <name type="scientific">Tetragenococcus halophilus subsp. halophilus</name>
    <dbReference type="NCBI Taxonomy" id="1513897"/>
    <lineage>
        <taxon>Bacteria</taxon>
        <taxon>Bacillati</taxon>
        <taxon>Bacillota</taxon>
        <taxon>Bacilli</taxon>
        <taxon>Lactobacillales</taxon>
        <taxon>Enterococcaceae</taxon>
        <taxon>Tetragenococcus</taxon>
    </lineage>
</organism>
<dbReference type="Pfam" id="PF04973">
    <property type="entry name" value="NMN_transporter"/>
    <property type="match status" value="1"/>
</dbReference>
<evidence type="ECO:0000256" key="1">
    <source>
        <dbReference type="ARBA" id="ARBA00004651"/>
    </source>
</evidence>
<evidence type="ECO:0000313" key="10">
    <source>
        <dbReference type="Proteomes" id="UP000236214"/>
    </source>
</evidence>
<dbReference type="PANTHER" id="PTHR36122:SF2">
    <property type="entry name" value="NICOTINAMIDE RIBOSIDE TRANSPORTER PNUC"/>
    <property type="match status" value="1"/>
</dbReference>
<evidence type="ECO:0000256" key="3">
    <source>
        <dbReference type="ARBA" id="ARBA00022448"/>
    </source>
</evidence>
<dbReference type="Proteomes" id="UP000236214">
    <property type="component" value="Unassembled WGS sequence"/>
</dbReference>
<protein>
    <submittedName>
        <fullName evidence="9">Putative nicotinamide mononucleotide transporter</fullName>
    </submittedName>
</protein>
<keyword evidence="6 8" id="KW-1133">Transmembrane helix</keyword>
<dbReference type="EMBL" id="BDEC01000006">
    <property type="protein sequence ID" value="GBD67361.1"/>
    <property type="molecule type" value="Genomic_DNA"/>
</dbReference>
<dbReference type="NCBIfam" id="TIGR01528">
    <property type="entry name" value="NMN_trans_PnuC"/>
    <property type="match status" value="1"/>
</dbReference>
<feature type="transmembrane region" description="Helical" evidence="8">
    <location>
        <begin position="28"/>
        <end position="46"/>
    </location>
</feature>
<dbReference type="RefSeq" id="WP_103103265.1">
    <property type="nucleotide sequence ID" value="NZ_BDEC01000006.1"/>
</dbReference>
<keyword evidence="5 8" id="KW-0812">Transmembrane</keyword>
<evidence type="ECO:0000256" key="2">
    <source>
        <dbReference type="ARBA" id="ARBA00006669"/>
    </source>
</evidence>
<accession>A0A2H6CQV7</accession>
<dbReference type="GO" id="GO:0005886">
    <property type="term" value="C:plasma membrane"/>
    <property type="evidence" value="ECO:0007669"/>
    <property type="project" value="UniProtKB-SubCell"/>
</dbReference>